<organism evidence="1 2">
    <name type="scientific">Phlebotomus papatasi</name>
    <name type="common">Sandfly</name>
    <dbReference type="NCBI Taxonomy" id="29031"/>
    <lineage>
        <taxon>Eukaryota</taxon>
        <taxon>Metazoa</taxon>
        <taxon>Ecdysozoa</taxon>
        <taxon>Arthropoda</taxon>
        <taxon>Hexapoda</taxon>
        <taxon>Insecta</taxon>
        <taxon>Pterygota</taxon>
        <taxon>Neoptera</taxon>
        <taxon>Endopterygota</taxon>
        <taxon>Diptera</taxon>
        <taxon>Nematocera</taxon>
        <taxon>Psychodoidea</taxon>
        <taxon>Psychodidae</taxon>
        <taxon>Phlebotomus</taxon>
        <taxon>Phlebotomus</taxon>
    </lineage>
</organism>
<evidence type="ECO:0000313" key="2">
    <source>
        <dbReference type="Proteomes" id="UP000092462"/>
    </source>
</evidence>
<accession>A0A1B0GNY1</accession>
<protein>
    <submittedName>
        <fullName evidence="1">Uncharacterized protein</fullName>
    </submittedName>
</protein>
<dbReference type="Proteomes" id="UP000092462">
    <property type="component" value="Unassembled WGS sequence"/>
</dbReference>
<reference evidence="1" key="1">
    <citation type="submission" date="2022-08" db="UniProtKB">
        <authorList>
            <consortium name="EnsemblMetazoa"/>
        </authorList>
    </citation>
    <scope>IDENTIFICATION</scope>
    <source>
        <strain evidence="1">Israel</strain>
    </source>
</reference>
<proteinExistence type="predicted"/>
<name>A0A1B0GNY1_PHLPP</name>
<dbReference type="AlphaFoldDB" id="A0A1B0GNY1"/>
<evidence type="ECO:0000313" key="1">
    <source>
        <dbReference type="EnsemblMetazoa" id="PPAI006274-PA"/>
    </source>
</evidence>
<dbReference type="VEuPathDB" id="VectorBase:PPAI006274"/>
<keyword evidence="2" id="KW-1185">Reference proteome</keyword>
<dbReference type="EnsemblMetazoa" id="PPAI006274-RA">
    <property type="protein sequence ID" value="PPAI006274-PA"/>
    <property type="gene ID" value="PPAI006274"/>
</dbReference>
<sequence>ATISEAEDPEVYHRHITIAPEGAQVAEVAFSRHLDDHRREVEQPADPGLRLMGTVRGGDSSTIRRKPPLHQHRIIVAPIIRKYIRRHFRLIRDMHMKCQFVTQTVKSDRRQRHHSALFHQETICICYARLILSVGEKI</sequence>
<dbReference type="EMBL" id="AJVK01005588">
    <property type="status" value="NOT_ANNOTATED_CDS"/>
    <property type="molecule type" value="Genomic_DNA"/>
</dbReference>